<comment type="caution">
    <text evidence="9">The sequence shown here is derived from an EMBL/GenBank/DDBJ whole genome shotgun (WGS) entry which is preliminary data.</text>
</comment>
<dbReference type="SUPFAM" id="SSF53187">
    <property type="entry name" value="Zn-dependent exopeptidases"/>
    <property type="match status" value="1"/>
</dbReference>
<dbReference type="NCBIfam" id="NF005591">
    <property type="entry name" value="PRK07318.1"/>
    <property type="match status" value="1"/>
</dbReference>
<evidence type="ECO:0000313" key="9">
    <source>
        <dbReference type="EMBL" id="MFC5631363.1"/>
    </source>
</evidence>
<dbReference type="EMBL" id="JBHSOJ010000016">
    <property type="protein sequence ID" value="MFC5631363.1"/>
    <property type="molecule type" value="Genomic_DNA"/>
</dbReference>
<keyword evidence="3" id="KW-0645">Protease</keyword>
<dbReference type="GO" id="GO:0016805">
    <property type="term" value="F:dipeptidase activity"/>
    <property type="evidence" value="ECO:0007669"/>
    <property type="project" value="UniProtKB-KW"/>
</dbReference>
<comment type="similarity">
    <text evidence="2">Belongs to the peptidase M20A family.</text>
</comment>
<dbReference type="EC" id="3.4.13.-" evidence="9"/>
<dbReference type="PANTHER" id="PTHR43808">
    <property type="entry name" value="ACETYLORNITHINE DEACETYLASE"/>
    <property type="match status" value="1"/>
</dbReference>
<evidence type="ECO:0000256" key="4">
    <source>
        <dbReference type="ARBA" id="ARBA00022723"/>
    </source>
</evidence>
<evidence type="ECO:0000256" key="1">
    <source>
        <dbReference type="ARBA" id="ARBA00001947"/>
    </source>
</evidence>
<evidence type="ECO:0000256" key="7">
    <source>
        <dbReference type="ARBA" id="ARBA00022997"/>
    </source>
</evidence>
<gene>
    <name evidence="9" type="primary">pepV</name>
    <name evidence="9" type="ORF">ACFPQ3_07190</name>
</gene>
<dbReference type="Pfam" id="PF01546">
    <property type="entry name" value="Peptidase_M20"/>
    <property type="match status" value="1"/>
</dbReference>
<dbReference type="SUPFAM" id="SSF55031">
    <property type="entry name" value="Bacterial exopeptidase dimerisation domain"/>
    <property type="match status" value="1"/>
</dbReference>
<comment type="cofactor">
    <cofactor evidence="1">
        <name>Zn(2+)</name>
        <dbReference type="ChEBI" id="CHEBI:29105"/>
    </cofactor>
</comment>
<dbReference type="PANTHER" id="PTHR43808:SF31">
    <property type="entry name" value="N-ACETYL-L-CITRULLINE DEACETYLASE"/>
    <property type="match status" value="1"/>
</dbReference>
<keyword evidence="6" id="KW-0862">Zinc</keyword>
<evidence type="ECO:0000313" key="10">
    <source>
        <dbReference type="Proteomes" id="UP001596110"/>
    </source>
</evidence>
<dbReference type="RefSeq" id="WP_156805153.1">
    <property type="nucleotide sequence ID" value="NZ_JBHSOJ010000016.1"/>
</dbReference>
<reference evidence="10" key="1">
    <citation type="journal article" date="2019" name="Int. J. Syst. Evol. Microbiol.">
        <title>The Global Catalogue of Microorganisms (GCM) 10K type strain sequencing project: providing services to taxonomists for standard genome sequencing and annotation.</title>
        <authorList>
            <consortium name="The Broad Institute Genomics Platform"/>
            <consortium name="The Broad Institute Genome Sequencing Center for Infectious Disease"/>
            <person name="Wu L."/>
            <person name="Ma J."/>
        </authorList>
    </citation>
    <scope>NUCLEOTIDE SEQUENCE [LARGE SCALE GENOMIC DNA]</scope>
    <source>
        <strain evidence="10">DT43</strain>
    </source>
</reference>
<keyword evidence="4" id="KW-0479">Metal-binding</keyword>
<sequence>MTIDWYQEVVSRKEALLADVERLLRIDSVREDDCVTTAYPVGPGPKAALDEFLLMAQENGFSYQSFGPLVAHVDWGKGEELFGLLGHVDVVPAGDGWDSDPFSPTYQEGKLIARGALDDKGPLVAAFFAMKLLKEMGFEPHKTVRMIVGTDEESEWKCLKYYQTQVKLPKTGFVPDAYFPIVNGEKGNASIVIRFASDTRESSELVLDSFEAGLRENMVPDKAVACISGRGLLILAKDFSDFLQVHPEIQGQAEVEGQNLSLTVHGKSAHGAKPDVGTNAASYLALFLSRYKFNRSSANKWIEFITQILHQDVWGEKLGIAYEDACMGRLTSNLGLATYNDETGGSLTLNIRYPRGVQVSSWSPYLLQKLKEKDAMIQVQVTDNQEPHYVPGNHPLVQTLLKIYHEQTDLPAYERVIGGATYARLMPEGVAFGALFPDAQDTMHQANEYILVDHLLATCAMYAQALYELTCRTY</sequence>
<dbReference type="InterPro" id="IPR036264">
    <property type="entry name" value="Bact_exopeptidase_dim_dom"/>
</dbReference>
<evidence type="ECO:0000256" key="8">
    <source>
        <dbReference type="ARBA" id="ARBA00023049"/>
    </source>
</evidence>
<organism evidence="9 10">
    <name type="scientific">Streptococcus caledonicus</name>
    <dbReference type="NCBI Taxonomy" id="2614158"/>
    <lineage>
        <taxon>Bacteria</taxon>
        <taxon>Bacillati</taxon>
        <taxon>Bacillota</taxon>
        <taxon>Bacilli</taxon>
        <taxon>Lactobacillales</taxon>
        <taxon>Streptococcaceae</taxon>
        <taxon>Streptococcus</taxon>
    </lineage>
</organism>
<dbReference type="InterPro" id="IPR002933">
    <property type="entry name" value="Peptidase_M20"/>
</dbReference>
<keyword evidence="5 9" id="KW-0378">Hydrolase</keyword>
<dbReference type="CDD" id="cd03888">
    <property type="entry name" value="M20_PepV"/>
    <property type="match status" value="1"/>
</dbReference>
<evidence type="ECO:0000256" key="5">
    <source>
        <dbReference type="ARBA" id="ARBA00022801"/>
    </source>
</evidence>
<dbReference type="InterPro" id="IPR050072">
    <property type="entry name" value="Peptidase_M20A"/>
</dbReference>
<dbReference type="InterPro" id="IPR010964">
    <property type="entry name" value="M20A_pepV-rel"/>
</dbReference>
<keyword evidence="7 9" id="KW-0224">Dipeptidase</keyword>
<keyword evidence="10" id="KW-1185">Reference proteome</keyword>
<dbReference type="Gene3D" id="3.30.70.360">
    <property type="match status" value="2"/>
</dbReference>
<accession>A0ABW0UCS6</accession>
<dbReference type="Gene3D" id="3.40.630.10">
    <property type="entry name" value="Zn peptidases"/>
    <property type="match status" value="1"/>
</dbReference>
<proteinExistence type="inferred from homology"/>
<evidence type="ECO:0000256" key="6">
    <source>
        <dbReference type="ARBA" id="ARBA00022833"/>
    </source>
</evidence>
<dbReference type="Proteomes" id="UP001596110">
    <property type="component" value="Unassembled WGS sequence"/>
</dbReference>
<dbReference type="NCBIfam" id="TIGR01887">
    <property type="entry name" value="dipeptidaselike"/>
    <property type="match status" value="1"/>
</dbReference>
<keyword evidence="8" id="KW-0482">Metalloprotease</keyword>
<protein>
    <submittedName>
        <fullName evidence="9">Dipeptidase PepV</fullName>
        <ecNumber evidence="9">3.4.13.-</ecNumber>
    </submittedName>
</protein>
<evidence type="ECO:0000256" key="3">
    <source>
        <dbReference type="ARBA" id="ARBA00022670"/>
    </source>
</evidence>
<name>A0ABW0UCS6_9STRE</name>
<evidence type="ECO:0000256" key="2">
    <source>
        <dbReference type="ARBA" id="ARBA00006247"/>
    </source>
</evidence>